<feature type="domain" description="C2" evidence="2">
    <location>
        <begin position="1"/>
        <end position="88"/>
    </location>
</feature>
<dbReference type="PROSITE" id="PS50004">
    <property type="entry name" value="C2"/>
    <property type="match status" value="1"/>
</dbReference>
<protein>
    <recommendedName>
        <fullName evidence="2">C2 domain-containing protein</fullName>
    </recommendedName>
</protein>
<gene>
    <name evidence="3" type="ORF">BDA99DRAFT_360711</name>
</gene>
<accession>A0AAD5PG14</accession>
<evidence type="ECO:0000313" key="3">
    <source>
        <dbReference type="EMBL" id="KAI9268279.1"/>
    </source>
</evidence>
<sequence>MRGLDEAGYGESKTFLGCYVVPAEKHRTRSDSGPEPEWNHPLYCDVPEGWTNLQLEIVNEDPERAGVIGGARVSLYQVFAEGQSEEWIAIMGRDFEPIGQLLLKLTFQSFGDEAEGYAGAAPYNEEKPMPPPPEYASRSMEEEEQQEEKKVPDWVPLA</sequence>
<evidence type="ECO:0000313" key="4">
    <source>
        <dbReference type="Proteomes" id="UP001209540"/>
    </source>
</evidence>
<keyword evidence="4" id="KW-1185">Reference proteome</keyword>
<proteinExistence type="predicted"/>
<comment type="caution">
    <text evidence="3">The sequence shown here is derived from an EMBL/GenBank/DDBJ whole genome shotgun (WGS) entry which is preliminary data.</text>
</comment>
<feature type="region of interest" description="Disordered" evidence="1">
    <location>
        <begin position="116"/>
        <end position="158"/>
    </location>
</feature>
<reference evidence="3" key="2">
    <citation type="submission" date="2023-02" db="EMBL/GenBank/DDBJ databases">
        <authorList>
            <consortium name="DOE Joint Genome Institute"/>
            <person name="Mondo S.J."/>
            <person name="Chang Y."/>
            <person name="Wang Y."/>
            <person name="Ahrendt S."/>
            <person name="Andreopoulos W."/>
            <person name="Barry K."/>
            <person name="Beard J."/>
            <person name="Benny G.L."/>
            <person name="Blankenship S."/>
            <person name="Bonito G."/>
            <person name="Cuomo C."/>
            <person name="Desiro A."/>
            <person name="Gervers K.A."/>
            <person name="Hundley H."/>
            <person name="Kuo A."/>
            <person name="LaButti K."/>
            <person name="Lang B.F."/>
            <person name="Lipzen A."/>
            <person name="O'Donnell K."/>
            <person name="Pangilinan J."/>
            <person name="Reynolds N."/>
            <person name="Sandor L."/>
            <person name="Smith M.W."/>
            <person name="Tsang A."/>
            <person name="Grigoriev I.V."/>
            <person name="Stajich J.E."/>
            <person name="Spatafora J.W."/>
        </authorList>
    </citation>
    <scope>NUCLEOTIDE SEQUENCE</scope>
    <source>
        <strain evidence="3">RSA 2281</strain>
    </source>
</reference>
<dbReference type="InterPro" id="IPR035892">
    <property type="entry name" value="C2_domain_sf"/>
</dbReference>
<dbReference type="Gene3D" id="2.60.40.150">
    <property type="entry name" value="C2 domain"/>
    <property type="match status" value="1"/>
</dbReference>
<organism evidence="3 4">
    <name type="scientific">Phascolomyces articulosus</name>
    <dbReference type="NCBI Taxonomy" id="60185"/>
    <lineage>
        <taxon>Eukaryota</taxon>
        <taxon>Fungi</taxon>
        <taxon>Fungi incertae sedis</taxon>
        <taxon>Mucoromycota</taxon>
        <taxon>Mucoromycotina</taxon>
        <taxon>Mucoromycetes</taxon>
        <taxon>Mucorales</taxon>
        <taxon>Lichtheimiaceae</taxon>
        <taxon>Phascolomyces</taxon>
    </lineage>
</organism>
<dbReference type="EMBL" id="JAIXMP010000009">
    <property type="protein sequence ID" value="KAI9268279.1"/>
    <property type="molecule type" value="Genomic_DNA"/>
</dbReference>
<dbReference type="SUPFAM" id="SSF49562">
    <property type="entry name" value="C2 domain (Calcium/lipid-binding domain, CaLB)"/>
    <property type="match status" value="1"/>
</dbReference>
<name>A0AAD5PG14_9FUNG</name>
<evidence type="ECO:0000259" key="2">
    <source>
        <dbReference type="PROSITE" id="PS50004"/>
    </source>
</evidence>
<reference evidence="3" key="1">
    <citation type="journal article" date="2022" name="IScience">
        <title>Evolution of zygomycete secretomes and the origins of terrestrial fungal ecologies.</title>
        <authorList>
            <person name="Chang Y."/>
            <person name="Wang Y."/>
            <person name="Mondo S."/>
            <person name="Ahrendt S."/>
            <person name="Andreopoulos W."/>
            <person name="Barry K."/>
            <person name="Beard J."/>
            <person name="Benny G.L."/>
            <person name="Blankenship S."/>
            <person name="Bonito G."/>
            <person name="Cuomo C."/>
            <person name="Desiro A."/>
            <person name="Gervers K.A."/>
            <person name="Hundley H."/>
            <person name="Kuo A."/>
            <person name="LaButti K."/>
            <person name="Lang B.F."/>
            <person name="Lipzen A."/>
            <person name="O'Donnell K."/>
            <person name="Pangilinan J."/>
            <person name="Reynolds N."/>
            <person name="Sandor L."/>
            <person name="Smith M.E."/>
            <person name="Tsang A."/>
            <person name="Grigoriev I.V."/>
            <person name="Stajich J.E."/>
            <person name="Spatafora J.W."/>
        </authorList>
    </citation>
    <scope>NUCLEOTIDE SEQUENCE</scope>
    <source>
        <strain evidence="3">RSA 2281</strain>
    </source>
</reference>
<dbReference type="Proteomes" id="UP001209540">
    <property type="component" value="Unassembled WGS sequence"/>
</dbReference>
<evidence type="ECO:0000256" key="1">
    <source>
        <dbReference type="SAM" id="MobiDB-lite"/>
    </source>
</evidence>
<dbReference type="Pfam" id="PF00168">
    <property type="entry name" value="C2"/>
    <property type="match status" value="1"/>
</dbReference>
<dbReference type="InterPro" id="IPR000008">
    <property type="entry name" value="C2_dom"/>
</dbReference>
<dbReference type="AlphaFoldDB" id="A0AAD5PG14"/>